<keyword evidence="7 8" id="KW-0472">Membrane</keyword>
<evidence type="ECO:0000313" key="9">
    <source>
        <dbReference type="EMBL" id="EEX20122.1"/>
    </source>
</evidence>
<evidence type="ECO:0000256" key="4">
    <source>
        <dbReference type="ARBA" id="ARBA00022475"/>
    </source>
</evidence>
<evidence type="ECO:0000256" key="7">
    <source>
        <dbReference type="ARBA" id="ARBA00023136"/>
    </source>
</evidence>
<dbReference type="PANTHER" id="PTHR34979:SF1">
    <property type="entry name" value="INNER MEMBRANE PROTEIN YGAZ"/>
    <property type="match status" value="1"/>
</dbReference>
<keyword evidence="3" id="KW-0813">Transport</keyword>
<evidence type="ECO:0000313" key="10">
    <source>
        <dbReference type="Proteomes" id="UP000003755"/>
    </source>
</evidence>
<comment type="caution">
    <text evidence="9">The sequence shown here is derived from an EMBL/GenBank/DDBJ whole genome shotgun (WGS) entry which is preliminary data.</text>
</comment>
<protein>
    <submittedName>
        <fullName evidence="9">Azaleucine resistance protein AzlC</fullName>
    </submittedName>
</protein>
<reference evidence="9" key="1">
    <citation type="submission" date="2009-09" db="EMBL/GenBank/DDBJ databases">
        <authorList>
            <person name="Weinstock G."/>
            <person name="Sodergren E."/>
            <person name="Clifton S."/>
            <person name="Fulton L."/>
            <person name="Fulton B."/>
            <person name="Courtney L."/>
            <person name="Fronick C."/>
            <person name="Harrison M."/>
            <person name="Strong C."/>
            <person name="Farmer C."/>
            <person name="Delahaunty K."/>
            <person name="Markovic C."/>
            <person name="Hall O."/>
            <person name="Minx P."/>
            <person name="Tomlinson C."/>
            <person name="Mitreva M."/>
            <person name="Nelson J."/>
            <person name="Hou S."/>
            <person name="Wollam A."/>
            <person name="Pepin K.H."/>
            <person name="Johnson M."/>
            <person name="Bhonagiri V."/>
            <person name="Nash W.E."/>
            <person name="Warren W."/>
            <person name="Chinwalla A."/>
            <person name="Mardis E.R."/>
            <person name="Wilson R.K."/>
        </authorList>
    </citation>
    <scope>NUCLEOTIDE SEQUENCE [LARGE SCALE GENOMIC DNA]</scope>
    <source>
        <strain evidence="9">DSM 20583</strain>
    </source>
</reference>
<dbReference type="PANTHER" id="PTHR34979">
    <property type="entry name" value="INNER MEMBRANE PROTEIN YGAZ"/>
    <property type="match status" value="1"/>
</dbReference>
<gene>
    <name evidence="9" type="ORF">BLAHAN_07152</name>
</gene>
<keyword evidence="4" id="KW-1003">Cell membrane</keyword>
<evidence type="ECO:0000256" key="5">
    <source>
        <dbReference type="ARBA" id="ARBA00022692"/>
    </source>
</evidence>
<feature type="transmembrane region" description="Helical" evidence="8">
    <location>
        <begin position="166"/>
        <end position="187"/>
    </location>
</feature>
<keyword evidence="6 8" id="KW-1133">Transmembrane helix</keyword>
<sequence length="243" mass="25771">MIKKEGKRKMIHNKMKQGIKDGVPIAIGYFSVSFTFGMLAAKSGISIFHAVLISLLNLTSAGQFAGMNAILAQASFMEMALTQLVINIRYSLMSLSLSQKLDSSVKVRERLAVSYGVTDEIFAVASSKPGTIGAHYMYGLILLPVLGWVGGTFAGAAAGSLLPAEIISALGVALYGMFIAIVVPVAAEHKEVKVVVLTALCLSTALYYLPIGKRISSGFSMIICTVFAAGLGAVLFPIKEEQE</sequence>
<dbReference type="STRING" id="537007.BLAHAN_07152"/>
<organism evidence="9 10">
    <name type="scientific">Blautia hansenii DSM 20583</name>
    <dbReference type="NCBI Taxonomy" id="537007"/>
    <lineage>
        <taxon>Bacteria</taxon>
        <taxon>Bacillati</taxon>
        <taxon>Bacillota</taxon>
        <taxon>Clostridia</taxon>
        <taxon>Lachnospirales</taxon>
        <taxon>Lachnospiraceae</taxon>
        <taxon>Blautia</taxon>
    </lineage>
</organism>
<evidence type="ECO:0000256" key="6">
    <source>
        <dbReference type="ARBA" id="ARBA00022989"/>
    </source>
</evidence>
<feature type="transmembrane region" description="Helical" evidence="8">
    <location>
        <begin position="47"/>
        <end position="71"/>
    </location>
</feature>
<dbReference type="EMBL" id="ABYU02000056">
    <property type="protein sequence ID" value="EEX20122.1"/>
    <property type="molecule type" value="Genomic_DNA"/>
</dbReference>
<feature type="transmembrane region" description="Helical" evidence="8">
    <location>
        <begin position="21"/>
        <end position="41"/>
    </location>
</feature>
<dbReference type="GO" id="GO:0005886">
    <property type="term" value="C:plasma membrane"/>
    <property type="evidence" value="ECO:0007669"/>
    <property type="project" value="UniProtKB-SubCell"/>
</dbReference>
<feature type="transmembrane region" description="Helical" evidence="8">
    <location>
        <begin position="194"/>
        <end position="211"/>
    </location>
</feature>
<keyword evidence="10" id="KW-1185">Reference proteome</keyword>
<keyword evidence="5 8" id="KW-0812">Transmembrane</keyword>
<proteinExistence type="inferred from homology"/>
<evidence type="ECO:0000256" key="1">
    <source>
        <dbReference type="ARBA" id="ARBA00004651"/>
    </source>
</evidence>
<comment type="subcellular location">
    <subcellularLocation>
        <location evidence="1">Cell membrane</location>
        <topology evidence="1">Multi-pass membrane protein</topology>
    </subcellularLocation>
</comment>
<evidence type="ECO:0000256" key="3">
    <source>
        <dbReference type="ARBA" id="ARBA00022448"/>
    </source>
</evidence>
<feature type="transmembrane region" description="Helical" evidence="8">
    <location>
        <begin position="136"/>
        <end position="160"/>
    </location>
</feature>
<dbReference type="InterPro" id="IPR011606">
    <property type="entry name" value="Brnchd-chn_aa_trnsp_permease"/>
</dbReference>
<comment type="similarity">
    <text evidence="2">Belongs to the AzlC family.</text>
</comment>
<name>C9LCJ3_BLAHA</name>
<evidence type="ECO:0000256" key="2">
    <source>
        <dbReference type="ARBA" id="ARBA00010735"/>
    </source>
</evidence>
<dbReference type="eggNOG" id="COG1296">
    <property type="taxonomic scope" value="Bacteria"/>
</dbReference>
<dbReference type="AlphaFoldDB" id="C9LCJ3"/>
<dbReference type="HOGENOM" id="CLU_065777_3_2_9"/>
<accession>C9LCJ3</accession>
<dbReference type="Pfam" id="PF03591">
    <property type="entry name" value="AzlC"/>
    <property type="match status" value="1"/>
</dbReference>
<feature type="transmembrane region" description="Helical" evidence="8">
    <location>
        <begin position="217"/>
        <end position="238"/>
    </location>
</feature>
<evidence type="ECO:0000256" key="8">
    <source>
        <dbReference type="SAM" id="Phobius"/>
    </source>
</evidence>
<dbReference type="GO" id="GO:1903785">
    <property type="term" value="P:L-valine transmembrane transport"/>
    <property type="evidence" value="ECO:0007669"/>
    <property type="project" value="TreeGrafter"/>
</dbReference>
<dbReference type="Proteomes" id="UP000003755">
    <property type="component" value="Unassembled WGS sequence"/>
</dbReference>